<dbReference type="SUPFAM" id="SSF55785">
    <property type="entry name" value="PYP-like sensor domain (PAS domain)"/>
    <property type="match status" value="1"/>
</dbReference>
<dbReference type="SUPFAM" id="SSF55874">
    <property type="entry name" value="ATPase domain of HSP90 chaperone/DNA topoisomerase II/histidine kinase"/>
    <property type="match status" value="1"/>
</dbReference>
<keyword evidence="3" id="KW-0808">Transferase</keyword>
<dbReference type="PANTHER" id="PTHR43711">
    <property type="entry name" value="TWO-COMPONENT HISTIDINE KINASE"/>
    <property type="match status" value="1"/>
</dbReference>
<proteinExistence type="predicted"/>
<dbReference type="InterPro" id="IPR005467">
    <property type="entry name" value="His_kinase_dom"/>
</dbReference>
<dbReference type="Gene3D" id="3.30.565.10">
    <property type="entry name" value="Histidine kinase-like ATPase, C-terminal domain"/>
    <property type="match status" value="1"/>
</dbReference>
<dbReference type="InterPro" id="IPR003594">
    <property type="entry name" value="HATPase_dom"/>
</dbReference>
<name>A0ABY5MX75_9SPHN</name>
<evidence type="ECO:0000256" key="4">
    <source>
        <dbReference type="ARBA" id="ARBA00022777"/>
    </source>
</evidence>
<protein>
    <recommendedName>
        <fullName evidence="2">histidine kinase</fullName>
        <ecNumber evidence="2">2.7.13.3</ecNumber>
    </recommendedName>
</protein>
<evidence type="ECO:0000313" key="8">
    <source>
        <dbReference type="Proteomes" id="UP000831921"/>
    </source>
</evidence>
<dbReference type="GO" id="GO:0016301">
    <property type="term" value="F:kinase activity"/>
    <property type="evidence" value="ECO:0007669"/>
    <property type="project" value="UniProtKB-KW"/>
</dbReference>
<organism evidence="7 8">
    <name type="scientific">Sphingomonas glaciei</name>
    <dbReference type="NCBI Taxonomy" id="2938948"/>
    <lineage>
        <taxon>Bacteria</taxon>
        <taxon>Pseudomonadati</taxon>
        <taxon>Pseudomonadota</taxon>
        <taxon>Alphaproteobacteria</taxon>
        <taxon>Sphingomonadales</taxon>
        <taxon>Sphingomonadaceae</taxon>
        <taxon>Sphingomonas</taxon>
    </lineage>
</organism>
<gene>
    <name evidence="7" type="ORF">M1K48_05360</name>
</gene>
<evidence type="ECO:0000256" key="1">
    <source>
        <dbReference type="ARBA" id="ARBA00000085"/>
    </source>
</evidence>
<evidence type="ECO:0000259" key="6">
    <source>
        <dbReference type="PROSITE" id="PS50109"/>
    </source>
</evidence>
<dbReference type="InterPro" id="IPR004358">
    <property type="entry name" value="Sig_transdc_His_kin-like_C"/>
</dbReference>
<keyword evidence="5" id="KW-0902">Two-component regulatory system</keyword>
<dbReference type="Pfam" id="PF02518">
    <property type="entry name" value="HATPase_c"/>
    <property type="match status" value="1"/>
</dbReference>
<dbReference type="PROSITE" id="PS50109">
    <property type="entry name" value="HIS_KIN"/>
    <property type="match status" value="1"/>
</dbReference>
<dbReference type="EMBL" id="CP097253">
    <property type="protein sequence ID" value="UUR09050.1"/>
    <property type="molecule type" value="Genomic_DNA"/>
</dbReference>
<sequence>MASLPLQPPISARVDAAGRLVAADPPLLALQEQAGSTLGNTLSVPQLAALVRLASRLGVGITRPVLAASEDEDLDLLVRAEPDRDGVTLSVERWTARPPAQSRWLGGGRSGEGAAAEERAAAEDVVTDQALRILGVSPGLARRLGQDESDLIGQALSRLVRPVEDADGNLPLLEALAGRTAFAGQMALLRGDEAAVLIDGEPRVEDGRFVGYTIRVRAPDEVAARKGSDLPPLDELLRDPLASIISRAEEIAARSQGPLKTDYAGYGTDIATAARHLLELLTALGDGASGGAEVGESPGEQLDLAELVLDAASLLQANASSRRILLDVGGEGSVQARGQPRAITQILVNLIGNAVRFSPEGGTVALQLERGSTAAITVIDQGPGVAAADRERIFERFEQGAEARGGSAGLGLAISRRLARDMGGEVELLDLPGPGAAFRLTLPLA</sequence>
<dbReference type="RefSeq" id="WP_249504816.1">
    <property type="nucleotide sequence ID" value="NZ_CP097253.1"/>
</dbReference>
<dbReference type="Proteomes" id="UP000831921">
    <property type="component" value="Chromosome"/>
</dbReference>
<feature type="domain" description="Histidine kinase" evidence="6">
    <location>
        <begin position="232"/>
        <end position="445"/>
    </location>
</feature>
<reference evidence="7 8" key="1">
    <citation type="submission" date="2022-05" db="EMBL/GenBank/DDBJ databases">
        <title>S8-45 Sphingomonas ultraviolaceadurans.</title>
        <authorList>
            <person name="Liu Y."/>
        </authorList>
    </citation>
    <scope>NUCLEOTIDE SEQUENCE [LARGE SCALE GENOMIC DNA]</scope>
    <source>
        <strain evidence="7 8">S8-45</strain>
    </source>
</reference>
<dbReference type="PANTHER" id="PTHR43711:SF28">
    <property type="entry name" value="SENSOR HISTIDINE KINASE YXDK"/>
    <property type="match status" value="1"/>
</dbReference>
<accession>A0ABY5MX75</accession>
<evidence type="ECO:0000256" key="5">
    <source>
        <dbReference type="ARBA" id="ARBA00023012"/>
    </source>
</evidence>
<dbReference type="InterPro" id="IPR036890">
    <property type="entry name" value="HATPase_C_sf"/>
</dbReference>
<dbReference type="PRINTS" id="PR00344">
    <property type="entry name" value="BCTRLSENSOR"/>
</dbReference>
<keyword evidence="8" id="KW-1185">Reference proteome</keyword>
<dbReference type="SMART" id="SM00387">
    <property type="entry name" value="HATPase_c"/>
    <property type="match status" value="1"/>
</dbReference>
<dbReference type="EC" id="2.7.13.3" evidence="2"/>
<comment type="catalytic activity">
    <reaction evidence="1">
        <text>ATP + protein L-histidine = ADP + protein N-phospho-L-histidine.</text>
        <dbReference type="EC" id="2.7.13.3"/>
    </reaction>
</comment>
<keyword evidence="4 7" id="KW-0418">Kinase</keyword>
<evidence type="ECO:0000256" key="3">
    <source>
        <dbReference type="ARBA" id="ARBA00022679"/>
    </source>
</evidence>
<dbReference type="CDD" id="cd00075">
    <property type="entry name" value="HATPase"/>
    <property type="match status" value="1"/>
</dbReference>
<dbReference type="InterPro" id="IPR035965">
    <property type="entry name" value="PAS-like_dom_sf"/>
</dbReference>
<evidence type="ECO:0000313" key="7">
    <source>
        <dbReference type="EMBL" id="UUR09050.1"/>
    </source>
</evidence>
<evidence type="ECO:0000256" key="2">
    <source>
        <dbReference type="ARBA" id="ARBA00012438"/>
    </source>
</evidence>
<dbReference type="InterPro" id="IPR050736">
    <property type="entry name" value="Sensor_HK_Regulatory"/>
</dbReference>